<evidence type="ECO:0000313" key="5">
    <source>
        <dbReference type="EMBL" id="NYJ21660.1"/>
    </source>
</evidence>
<dbReference type="Gene3D" id="1.20.120.530">
    <property type="entry name" value="GntR ligand-binding domain-like"/>
    <property type="match status" value="1"/>
</dbReference>
<dbReference type="SMART" id="SM00345">
    <property type="entry name" value="HTH_GNTR"/>
    <property type="match status" value="1"/>
</dbReference>
<dbReference type="GO" id="GO:0003700">
    <property type="term" value="F:DNA-binding transcription factor activity"/>
    <property type="evidence" value="ECO:0007669"/>
    <property type="project" value="InterPro"/>
</dbReference>
<dbReference type="InterPro" id="IPR000524">
    <property type="entry name" value="Tscrpt_reg_HTH_GntR"/>
</dbReference>
<dbReference type="PRINTS" id="PR00035">
    <property type="entry name" value="HTHGNTR"/>
</dbReference>
<protein>
    <submittedName>
        <fullName evidence="5">GntR family transcriptional repressor for pyruvate dehydrogenase complex</fullName>
    </submittedName>
</protein>
<comment type="caution">
    <text evidence="5">The sequence shown here is derived from an EMBL/GenBank/DDBJ whole genome shotgun (WGS) entry which is preliminary data.</text>
</comment>
<dbReference type="InterPro" id="IPR036390">
    <property type="entry name" value="WH_DNA-bd_sf"/>
</dbReference>
<dbReference type="Proteomes" id="UP000537260">
    <property type="component" value="Unassembled WGS sequence"/>
</dbReference>
<dbReference type="PANTHER" id="PTHR43537:SF5">
    <property type="entry name" value="UXU OPERON TRANSCRIPTIONAL REGULATOR"/>
    <property type="match status" value="1"/>
</dbReference>
<dbReference type="Pfam" id="PF07729">
    <property type="entry name" value="FCD"/>
    <property type="match status" value="1"/>
</dbReference>
<name>A0A7Z0EHH5_9MICO</name>
<dbReference type="InterPro" id="IPR008920">
    <property type="entry name" value="TF_FadR/GntR_C"/>
</dbReference>
<gene>
    <name evidence="5" type="ORF">HNR05_003451</name>
</gene>
<dbReference type="EMBL" id="JACCFM010000001">
    <property type="protein sequence ID" value="NYJ21660.1"/>
    <property type="molecule type" value="Genomic_DNA"/>
</dbReference>
<dbReference type="Gene3D" id="1.10.10.10">
    <property type="entry name" value="Winged helix-like DNA-binding domain superfamily/Winged helix DNA-binding domain"/>
    <property type="match status" value="1"/>
</dbReference>
<organism evidence="5 6">
    <name type="scientific">Glaciibacter psychrotolerans</name>
    <dbReference type="NCBI Taxonomy" id="670054"/>
    <lineage>
        <taxon>Bacteria</taxon>
        <taxon>Bacillati</taxon>
        <taxon>Actinomycetota</taxon>
        <taxon>Actinomycetes</taxon>
        <taxon>Micrococcales</taxon>
        <taxon>Microbacteriaceae</taxon>
        <taxon>Glaciibacter</taxon>
    </lineage>
</organism>
<feature type="domain" description="HTH gntR-type" evidence="4">
    <location>
        <begin position="10"/>
        <end position="78"/>
    </location>
</feature>
<dbReference type="Pfam" id="PF00392">
    <property type="entry name" value="GntR"/>
    <property type="match status" value="1"/>
</dbReference>
<dbReference type="CDD" id="cd07377">
    <property type="entry name" value="WHTH_GntR"/>
    <property type="match status" value="1"/>
</dbReference>
<reference evidence="5 6" key="1">
    <citation type="submission" date="2020-07" db="EMBL/GenBank/DDBJ databases">
        <title>Sequencing the genomes of 1000 actinobacteria strains.</title>
        <authorList>
            <person name="Klenk H.-P."/>
        </authorList>
    </citation>
    <scope>NUCLEOTIDE SEQUENCE [LARGE SCALE GENOMIC DNA]</scope>
    <source>
        <strain evidence="5 6">LI1</strain>
    </source>
</reference>
<proteinExistence type="predicted"/>
<evidence type="ECO:0000256" key="1">
    <source>
        <dbReference type="ARBA" id="ARBA00023015"/>
    </source>
</evidence>
<evidence type="ECO:0000313" key="6">
    <source>
        <dbReference type="Proteomes" id="UP000537260"/>
    </source>
</evidence>
<accession>A0A7Z0EHH5</accession>
<keyword evidence="6" id="KW-1185">Reference proteome</keyword>
<dbReference type="SUPFAM" id="SSF46785">
    <property type="entry name" value="Winged helix' DNA-binding domain"/>
    <property type="match status" value="1"/>
</dbReference>
<dbReference type="PANTHER" id="PTHR43537">
    <property type="entry name" value="TRANSCRIPTIONAL REGULATOR, GNTR FAMILY"/>
    <property type="match status" value="1"/>
</dbReference>
<dbReference type="InterPro" id="IPR036388">
    <property type="entry name" value="WH-like_DNA-bd_sf"/>
</dbReference>
<dbReference type="RefSeq" id="WP_179580286.1">
    <property type="nucleotide sequence ID" value="NZ_JACCFM010000001.1"/>
</dbReference>
<dbReference type="SMART" id="SM00895">
    <property type="entry name" value="FCD"/>
    <property type="match status" value="1"/>
</dbReference>
<dbReference type="SUPFAM" id="SSF48008">
    <property type="entry name" value="GntR ligand-binding domain-like"/>
    <property type="match status" value="1"/>
</dbReference>
<keyword evidence="3" id="KW-0804">Transcription</keyword>
<dbReference type="AlphaFoldDB" id="A0A7Z0EHH5"/>
<dbReference type="PROSITE" id="PS50949">
    <property type="entry name" value="HTH_GNTR"/>
    <property type="match status" value="1"/>
</dbReference>
<dbReference type="GO" id="GO:0003677">
    <property type="term" value="F:DNA binding"/>
    <property type="evidence" value="ECO:0007669"/>
    <property type="project" value="UniProtKB-KW"/>
</dbReference>
<keyword evidence="1" id="KW-0805">Transcription regulation</keyword>
<keyword evidence="2" id="KW-0238">DNA-binding</keyword>
<keyword evidence="5" id="KW-0670">Pyruvate</keyword>
<evidence type="ECO:0000256" key="3">
    <source>
        <dbReference type="ARBA" id="ARBA00023163"/>
    </source>
</evidence>
<evidence type="ECO:0000259" key="4">
    <source>
        <dbReference type="PROSITE" id="PS50949"/>
    </source>
</evidence>
<dbReference type="InterPro" id="IPR011711">
    <property type="entry name" value="GntR_C"/>
</dbReference>
<sequence length="241" mass="26287">MSMFEQVHHVRATDAVVARIESLILDHSLKPGDTLPSERELAAMLNVSRNALREALGILGQKGLVVARPGKGTMVAEPSPDPLKASLQLLLQLRHVTLTELGDVRILIEPELAARAAERVGDGAALTQWLERLLDAHDDPAAHVAADLGYHREIARLADHTVFSVLVDAVREPITRSMMFGTKLPRAIDHSDAQHRAVYDAIMEGNAVAARQAMTEHITYVNEYLRDETPSVISSGGEAHV</sequence>
<evidence type="ECO:0000256" key="2">
    <source>
        <dbReference type="ARBA" id="ARBA00023125"/>
    </source>
</evidence>